<protein>
    <recommendedName>
        <fullName evidence="3">FAD:protein FMN transferase</fullName>
        <ecNumber evidence="2">2.7.1.180</ecNumber>
    </recommendedName>
    <alternativeName>
        <fullName evidence="9">Flavin transferase</fullName>
    </alternativeName>
</protein>
<evidence type="ECO:0000313" key="12">
    <source>
        <dbReference type="EMBL" id="RKQ93118.1"/>
    </source>
</evidence>
<dbReference type="Gene3D" id="3.10.520.10">
    <property type="entry name" value="ApbE-like domains"/>
    <property type="match status" value="1"/>
</dbReference>
<evidence type="ECO:0000256" key="2">
    <source>
        <dbReference type="ARBA" id="ARBA00011955"/>
    </source>
</evidence>
<evidence type="ECO:0000256" key="9">
    <source>
        <dbReference type="ARBA" id="ARBA00031306"/>
    </source>
</evidence>
<proteinExistence type="predicted"/>
<dbReference type="RefSeq" id="WP_121250947.1">
    <property type="nucleotide sequence ID" value="NZ_RBIL01000001.1"/>
</dbReference>
<dbReference type="PANTHER" id="PTHR30040">
    <property type="entry name" value="THIAMINE BIOSYNTHESIS LIPOPROTEIN APBE"/>
    <property type="match status" value="1"/>
</dbReference>
<dbReference type="AlphaFoldDB" id="A0A660LDI1"/>
<dbReference type="GO" id="GO:0016740">
    <property type="term" value="F:transferase activity"/>
    <property type="evidence" value="ECO:0007669"/>
    <property type="project" value="UniProtKB-KW"/>
</dbReference>
<dbReference type="OrthoDB" id="3728306at2"/>
<keyword evidence="8" id="KW-0460">Magnesium</keyword>
<accession>A0A660LDI1</accession>
<dbReference type="GO" id="GO:0046872">
    <property type="term" value="F:metal ion binding"/>
    <property type="evidence" value="ECO:0007669"/>
    <property type="project" value="UniProtKB-KW"/>
</dbReference>
<dbReference type="Proteomes" id="UP000278962">
    <property type="component" value="Unassembled WGS sequence"/>
</dbReference>
<evidence type="ECO:0000313" key="13">
    <source>
        <dbReference type="Proteomes" id="UP000278962"/>
    </source>
</evidence>
<name>A0A660LDI1_9ACTN</name>
<comment type="catalytic activity">
    <reaction evidence="10">
        <text>L-threonyl-[protein] + FAD = FMN-L-threonyl-[protein] + AMP + H(+)</text>
        <dbReference type="Rhea" id="RHEA:36847"/>
        <dbReference type="Rhea" id="RHEA-COMP:11060"/>
        <dbReference type="Rhea" id="RHEA-COMP:11061"/>
        <dbReference type="ChEBI" id="CHEBI:15378"/>
        <dbReference type="ChEBI" id="CHEBI:30013"/>
        <dbReference type="ChEBI" id="CHEBI:57692"/>
        <dbReference type="ChEBI" id="CHEBI:74257"/>
        <dbReference type="ChEBI" id="CHEBI:456215"/>
        <dbReference type="EC" id="2.7.1.180"/>
    </reaction>
</comment>
<comment type="cofactor">
    <cofactor evidence="1">
        <name>Mg(2+)</name>
        <dbReference type="ChEBI" id="CHEBI:18420"/>
    </cofactor>
</comment>
<reference evidence="12 13" key="1">
    <citation type="submission" date="2018-10" db="EMBL/GenBank/DDBJ databases">
        <title>Genomic Encyclopedia of Archaeal and Bacterial Type Strains, Phase II (KMG-II): from individual species to whole genera.</title>
        <authorList>
            <person name="Goeker M."/>
        </authorList>
    </citation>
    <scope>NUCLEOTIDE SEQUENCE [LARGE SCALE GENOMIC DNA]</scope>
    <source>
        <strain evidence="12 13">DSM 14954</strain>
    </source>
</reference>
<dbReference type="Pfam" id="PF02424">
    <property type="entry name" value="ApbE"/>
    <property type="match status" value="1"/>
</dbReference>
<evidence type="ECO:0000256" key="11">
    <source>
        <dbReference type="SAM" id="MobiDB-lite"/>
    </source>
</evidence>
<sequence>MRFDCFGSRCGVWGGDEPGARRRLEAWHRRFSRFEPGSELSRLNRDPRELVPISADMARLLTAIHVAATATGGLVDGTLLHAIEAAGYRTDLGAPVPLDVALALAPLRAPARPRPERTAFAVLRAENACFVRRPPELAFDSGGLAKGLFADLLAEEADGPFAVDCGGDLRFRGRRRTLEVTDPFGGPGLHVFEVHDGAVATSGIGKRSWLDAAGRPAHHLLDPATGRPAFTGVVQATALAPTAVEAEWRAKAALLSADPSWLVHGGLVVFDDGRSMMQEPDPDESKVHAELEELMPQTSAPDNGVAAPSGTPSAPSSS</sequence>
<feature type="compositionally biased region" description="Low complexity" evidence="11">
    <location>
        <begin position="306"/>
        <end position="318"/>
    </location>
</feature>
<keyword evidence="6" id="KW-0479">Metal-binding</keyword>
<evidence type="ECO:0000256" key="4">
    <source>
        <dbReference type="ARBA" id="ARBA00022630"/>
    </source>
</evidence>
<evidence type="ECO:0000256" key="8">
    <source>
        <dbReference type="ARBA" id="ARBA00022842"/>
    </source>
</evidence>
<keyword evidence="4" id="KW-0285">Flavoprotein</keyword>
<dbReference type="InterPro" id="IPR003374">
    <property type="entry name" value="ApbE-like_sf"/>
</dbReference>
<evidence type="ECO:0000256" key="1">
    <source>
        <dbReference type="ARBA" id="ARBA00001946"/>
    </source>
</evidence>
<dbReference type="InterPro" id="IPR024932">
    <property type="entry name" value="ApbE"/>
</dbReference>
<evidence type="ECO:0000256" key="5">
    <source>
        <dbReference type="ARBA" id="ARBA00022679"/>
    </source>
</evidence>
<feature type="region of interest" description="Disordered" evidence="11">
    <location>
        <begin position="274"/>
        <end position="318"/>
    </location>
</feature>
<dbReference type="PANTHER" id="PTHR30040:SF2">
    <property type="entry name" value="FAD:PROTEIN FMN TRANSFERASE"/>
    <property type="match status" value="1"/>
</dbReference>
<evidence type="ECO:0000256" key="6">
    <source>
        <dbReference type="ARBA" id="ARBA00022723"/>
    </source>
</evidence>
<organism evidence="12 13">
    <name type="scientific">Solirubrobacter pauli</name>
    <dbReference type="NCBI Taxonomy" id="166793"/>
    <lineage>
        <taxon>Bacteria</taxon>
        <taxon>Bacillati</taxon>
        <taxon>Actinomycetota</taxon>
        <taxon>Thermoleophilia</taxon>
        <taxon>Solirubrobacterales</taxon>
        <taxon>Solirubrobacteraceae</taxon>
        <taxon>Solirubrobacter</taxon>
    </lineage>
</organism>
<gene>
    <name evidence="12" type="ORF">C8N24_2978</name>
</gene>
<evidence type="ECO:0000256" key="7">
    <source>
        <dbReference type="ARBA" id="ARBA00022827"/>
    </source>
</evidence>
<dbReference type="EC" id="2.7.1.180" evidence="2"/>
<keyword evidence="5" id="KW-0808">Transferase</keyword>
<dbReference type="EMBL" id="RBIL01000001">
    <property type="protein sequence ID" value="RKQ93118.1"/>
    <property type="molecule type" value="Genomic_DNA"/>
</dbReference>
<keyword evidence="7" id="KW-0274">FAD</keyword>
<keyword evidence="12" id="KW-0449">Lipoprotein</keyword>
<dbReference type="SUPFAM" id="SSF143631">
    <property type="entry name" value="ApbE-like"/>
    <property type="match status" value="1"/>
</dbReference>
<evidence type="ECO:0000256" key="3">
    <source>
        <dbReference type="ARBA" id="ARBA00016337"/>
    </source>
</evidence>
<evidence type="ECO:0000256" key="10">
    <source>
        <dbReference type="ARBA" id="ARBA00048540"/>
    </source>
</evidence>
<keyword evidence="13" id="KW-1185">Reference proteome</keyword>
<comment type="caution">
    <text evidence="12">The sequence shown here is derived from an EMBL/GenBank/DDBJ whole genome shotgun (WGS) entry which is preliminary data.</text>
</comment>